<sequence length="183" mass="19458">MTNAVSGLCPQWAQAGHILVMGIAGTGKSEIANRLAAALGGTFIEADDFHSRENVERMRQGIGLTDADRWPWLGAVAQAALCASGSPVIIACSALKRSYRDFLRAKIGALPMFYLIGTPELIGERLANRPGHFATGSLLESQMSTLEPPGEDEATITLDIRLPPEAIVAAALTHLDRMAADGY</sequence>
<dbReference type="EC" id="2.7.1.12" evidence="3 10"/>
<evidence type="ECO:0000256" key="7">
    <source>
        <dbReference type="ARBA" id="ARBA00022840"/>
    </source>
</evidence>
<dbReference type="EMBL" id="LGAP01000018">
    <property type="protein sequence ID" value="KOF15575.1"/>
    <property type="molecule type" value="Genomic_DNA"/>
</dbReference>
<comment type="caution">
    <text evidence="11">The sequence shown here is derived from an EMBL/GenBank/DDBJ whole genome shotgun (WGS) entry which is preliminary data.</text>
</comment>
<evidence type="ECO:0000256" key="2">
    <source>
        <dbReference type="ARBA" id="ARBA00008420"/>
    </source>
</evidence>
<name>A0A0L8BLU8_ENSAD</name>
<reference evidence="12" key="1">
    <citation type="submission" date="2015-07" db="EMBL/GenBank/DDBJ databases">
        <title>Whole genome sequence of an Ensifer adhaerens strain isolated from a cave pool in the Wind Cave National Park.</title>
        <authorList>
            <person name="Eng W.W.H."/>
            <person name="Gan H.M."/>
            <person name="Barton H.A."/>
            <person name="Savka M.A."/>
        </authorList>
    </citation>
    <scope>NUCLEOTIDE SEQUENCE [LARGE SCALE GENOMIC DNA]</scope>
    <source>
        <strain evidence="12">SD006</strain>
    </source>
</reference>
<dbReference type="FunFam" id="3.40.50.300:FF:000522">
    <property type="entry name" value="Gluconokinase"/>
    <property type="match status" value="1"/>
</dbReference>
<dbReference type="PANTHER" id="PTHR43442:SF3">
    <property type="entry name" value="GLUCONOKINASE-RELATED"/>
    <property type="match status" value="1"/>
</dbReference>
<dbReference type="CDD" id="cd02021">
    <property type="entry name" value="GntK"/>
    <property type="match status" value="1"/>
</dbReference>
<dbReference type="InterPro" id="IPR027417">
    <property type="entry name" value="P-loop_NTPase"/>
</dbReference>
<protein>
    <recommendedName>
        <fullName evidence="3 10">Gluconokinase</fullName>
        <ecNumber evidence="3 10">2.7.1.12</ecNumber>
    </recommendedName>
</protein>
<evidence type="ECO:0000256" key="6">
    <source>
        <dbReference type="ARBA" id="ARBA00022777"/>
    </source>
</evidence>
<dbReference type="AlphaFoldDB" id="A0A0L8BLU8"/>
<dbReference type="Proteomes" id="UP000037425">
    <property type="component" value="Unassembled WGS sequence"/>
</dbReference>
<evidence type="ECO:0000256" key="8">
    <source>
        <dbReference type="ARBA" id="ARBA00023064"/>
    </source>
</evidence>
<evidence type="ECO:0000256" key="3">
    <source>
        <dbReference type="ARBA" id="ARBA00012054"/>
    </source>
</evidence>
<evidence type="ECO:0000256" key="4">
    <source>
        <dbReference type="ARBA" id="ARBA00022679"/>
    </source>
</evidence>
<organism evidence="11 12">
    <name type="scientific">Ensifer adhaerens</name>
    <name type="common">Sinorhizobium morelense</name>
    <dbReference type="NCBI Taxonomy" id="106592"/>
    <lineage>
        <taxon>Bacteria</taxon>
        <taxon>Pseudomonadati</taxon>
        <taxon>Pseudomonadota</taxon>
        <taxon>Alphaproteobacteria</taxon>
        <taxon>Hyphomicrobiales</taxon>
        <taxon>Rhizobiaceae</taxon>
        <taxon>Sinorhizobium/Ensifer group</taxon>
        <taxon>Ensifer</taxon>
    </lineage>
</organism>
<keyword evidence="4 10" id="KW-0808">Transferase</keyword>
<dbReference type="GO" id="GO:0046316">
    <property type="term" value="F:gluconokinase activity"/>
    <property type="evidence" value="ECO:0007669"/>
    <property type="project" value="UniProtKB-EC"/>
</dbReference>
<evidence type="ECO:0000256" key="5">
    <source>
        <dbReference type="ARBA" id="ARBA00022741"/>
    </source>
</evidence>
<dbReference type="SUPFAM" id="SSF52540">
    <property type="entry name" value="P-loop containing nucleoside triphosphate hydrolases"/>
    <property type="match status" value="1"/>
</dbReference>
<dbReference type="OrthoDB" id="9795716at2"/>
<dbReference type="InterPro" id="IPR006001">
    <property type="entry name" value="Therm_gnt_kin"/>
</dbReference>
<keyword evidence="7 10" id="KW-0067">ATP-binding</keyword>
<keyword evidence="5 10" id="KW-0547">Nucleotide-binding</keyword>
<evidence type="ECO:0000313" key="11">
    <source>
        <dbReference type="EMBL" id="KOF15575.1"/>
    </source>
</evidence>
<dbReference type="GO" id="GO:0005524">
    <property type="term" value="F:ATP binding"/>
    <property type="evidence" value="ECO:0007669"/>
    <property type="project" value="UniProtKB-KW"/>
</dbReference>
<dbReference type="PANTHER" id="PTHR43442">
    <property type="entry name" value="GLUCONOKINASE-RELATED"/>
    <property type="match status" value="1"/>
</dbReference>
<dbReference type="Pfam" id="PF13671">
    <property type="entry name" value="AAA_33"/>
    <property type="match status" value="1"/>
</dbReference>
<dbReference type="PATRIC" id="fig|106592.7.peg.2407"/>
<dbReference type="GO" id="GO:0005737">
    <property type="term" value="C:cytoplasm"/>
    <property type="evidence" value="ECO:0007669"/>
    <property type="project" value="TreeGrafter"/>
</dbReference>
<comment type="pathway">
    <text evidence="1">Carbohydrate acid metabolism.</text>
</comment>
<keyword evidence="6 10" id="KW-0418">Kinase</keyword>
<comment type="catalytic activity">
    <reaction evidence="9 10">
        <text>D-gluconate + ATP = 6-phospho-D-gluconate + ADP + H(+)</text>
        <dbReference type="Rhea" id="RHEA:19433"/>
        <dbReference type="ChEBI" id="CHEBI:15378"/>
        <dbReference type="ChEBI" id="CHEBI:18391"/>
        <dbReference type="ChEBI" id="CHEBI:30616"/>
        <dbReference type="ChEBI" id="CHEBI:58759"/>
        <dbReference type="ChEBI" id="CHEBI:456216"/>
        <dbReference type="EC" id="2.7.1.12"/>
    </reaction>
</comment>
<evidence type="ECO:0000256" key="1">
    <source>
        <dbReference type="ARBA" id="ARBA00004761"/>
    </source>
</evidence>
<evidence type="ECO:0000313" key="12">
    <source>
        <dbReference type="Proteomes" id="UP000037425"/>
    </source>
</evidence>
<comment type="similarity">
    <text evidence="2 10">Belongs to the gluconokinase GntK/GntV family.</text>
</comment>
<evidence type="ECO:0000256" key="10">
    <source>
        <dbReference type="RuleBase" id="RU363066"/>
    </source>
</evidence>
<keyword evidence="8" id="KW-0311">Gluconate utilization</keyword>
<dbReference type="RefSeq" id="WP_053251072.1">
    <property type="nucleotide sequence ID" value="NZ_LGAP01000018.1"/>
</dbReference>
<dbReference type="GO" id="GO:0019521">
    <property type="term" value="P:D-gluconate metabolic process"/>
    <property type="evidence" value="ECO:0007669"/>
    <property type="project" value="UniProtKB-KW"/>
</dbReference>
<accession>A0A0L8BLU8</accession>
<gene>
    <name evidence="11" type="ORF">AC244_22675</name>
</gene>
<dbReference type="Gene3D" id="3.40.50.300">
    <property type="entry name" value="P-loop containing nucleotide triphosphate hydrolases"/>
    <property type="match status" value="1"/>
</dbReference>
<proteinExistence type="inferred from homology"/>
<dbReference type="NCBIfam" id="TIGR01313">
    <property type="entry name" value="therm_gnt_kin"/>
    <property type="match status" value="1"/>
</dbReference>
<evidence type="ECO:0000256" key="9">
    <source>
        <dbReference type="ARBA" id="ARBA00048090"/>
    </source>
</evidence>